<evidence type="ECO:0000256" key="7">
    <source>
        <dbReference type="RuleBase" id="RU362018"/>
    </source>
</evidence>
<evidence type="ECO:0000256" key="2">
    <source>
        <dbReference type="ARBA" id="ARBA00009033"/>
    </source>
</evidence>
<evidence type="ECO:0000259" key="9">
    <source>
        <dbReference type="Pfam" id="PF07662"/>
    </source>
</evidence>
<dbReference type="EMBL" id="KB201241">
    <property type="protein sequence ID" value="ESO98542.1"/>
    <property type="molecule type" value="Genomic_DNA"/>
</dbReference>
<dbReference type="HOGENOM" id="CLU_016813_4_1_1"/>
<dbReference type="Pfam" id="PF07670">
    <property type="entry name" value="Gate"/>
    <property type="match status" value="1"/>
</dbReference>
<dbReference type="Proteomes" id="UP000030746">
    <property type="component" value="Unassembled WGS sequence"/>
</dbReference>
<dbReference type="GO" id="GO:0005886">
    <property type="term" value="C:plasma membrane"/>
    <property type="evidence" value="ECO:0007669"/>
    <property type="project" value="UniProtKB-SubCell"/>
</dbReference>
<dbReference type="KEGG" id="lgi:LOTGIDRAFT_142755"/>
<dbReference type="OrthoDB" id="6075923at2759"/>
<keyword evidence="6 7" id="KW-0472">Membrane</keyword>
<dbReference type="GO" id="GO:0005415">
    <property type="term" value="F:nucleoside:sodium symporter activity"/>
    <property type="evidence" value="ECO:0007669"/>
    <property type="project" value="TreeGrafter"/>
</dbReference>
<sequence>EHLVSLGGLTAFILLTYLTSVNPAKVNWHPIFWGLTLQYFFALIILKTTPGRDLFQWLGDRVTEFLAYSDRGAKFVFGETTYLNHFFAFKVMPVVTFFSTFIAVLYYLGIMQAIVKVFGRFLSFCLGTTPAESLNAAGNIFVGMTEAPLMIKPFLPIMTKSELCAVMVGGFATIAGSVFGAYLSYGVPGEHLLSASVMSAPAALAIAKLTYPEVEKTQSTDDDYNKMVRGKERNVIEAASSGASLSIGLIANIVVNLIAFLALLEFVNACLLWAGHRVGVEGLTFEFICSYLLFWVSLFMGVEIADCRQVAKLVGVKTFTNEFIAYERLSELLGNKATNALCFQERSEVIATYALCGFSNIGSMGILLGGLSALAPERRSDLSSIVFRAMVAGNVACFFTACIAGKFKLNCFNFPL</sequence>
<dbReference type="InterPro" id="IPR008276">
    <property type="entry name" value="C_nuclsd_transpt"/>
</dbReference>
<feature type="domain" description="Concentrative nucleoside transporter N-terminal" evidence="8">
    <location>
        <begin position="8"/>
        <end position="79"/>
    </location>
</feature>
<evidence type="ECO:0000256" key="6">
    <source>
        <dbReference type="ARBA" id="ARBA00023136"/>
    </source>
</evidence>
<dbReference type="PANTHER" id="PTHR10590">
    <property type="entry name" value="SODIUM/NUCLEOSIDE COTRANSPORTER"/>
    <property type="match status" value="1"/>
</dbReference>
<dbReference type="InterPro" id="IPR011657">
    <property type="entry name" value="CNT_C_dom"/>
</dbReference>
<evidence type="ECO:0000259" key="8">
    <source>
        <dbReference type="Pfam" id="PF01773"/>
    </source>
</evidence>
<protein>
    <recommendedName>
        <fullName evidence="7">Sodium/nucleoside cotransporter</fullName>
    </recommendedName>
</protein>
<keyword evidence="5 7" id="KW-1133">Transmembrane helix</keyword>
<feature type="transmembrane region" description="Helical" evidence="7">
    <location>
        <begin position="94"/>
        <end position="115"/>
    </location>
</feature>
<reference evidence="11 12" key="1">
    <citation type="journal article" date="2013" name="Nature">
        <title>Insights into bilaterian evolution from three spiralian genomes.</title>
        <authorList>
            <person name="Simakov O."/>
            <person name="Marletaz F."/>
            <person name="Cho S.J."/>
            <person name="Edsinger-Gonzales E."/>
            <person name="Havlak P."/>
            <person name="Hellsten U."/>
            <person name="Kuo D.H."/>
            <person name="Larsson T."/>
            <person name="Lv J."/>
            <person name="Arendt D."/>
            <person name="Savage R."/>
            <person name="Osoegawa K."/>
            <person name="de Jong P."/>
            <person name="Grimwood J."/>
            <person name="Chapman J.A."/>
            <person name="Shapiro H."/>
            <person name="Aerts A."/>
            <person name="Otillar R.P."/>
            <person name="Terry A.Y."/>
            <person name="Boore J.L."/>
            <person name="Grigoriev I.V."/>
            <person name="Lindberg D.R."/>
            <person name="Seaver E.C."/>
            <person name="Weisblat D.A."/>
            <person name="Putnam N.H."/>
            <person name="Rokhsar D.S."/>
        </authorList>
    </citation>
    <scope>NUCLEOTIDE SEQUENCE [LARGE SCALE GENOMIC DNA]</scope>
</reference>
<gene>
    <name evidence="11" type="ORF">LOTGIDRAFT_142755</name>
</gene>
<dbReference type="RefSeq" id="XP_009050761.1">
    <property type="nucleotide sequence ID" value="XM_009052513.1"/>
</dbReference>
<keyword evidence="3" id="KW-1003">Cell membrane</keyword>
<evidence type="ECO:0000313" key="11">
    <source>
        <dbReference type="EMBL" id="ESO98542.1"/>
    </source>
</evidence>
<name>V4AN12_LOTGI</name>
<dbReference type="GeneID" id="20234609"/>
<dbReference type="PANTHER" id="PTHR10590:SF4">
    <property type="entry name" value="SOLUTE CARRIER FAMILY 28 MEMBER 3"/>
    <property type="match status" value="1"/>
</dbReference>
<proteinExistence type="inferred from homology"/>
<accession>V4AN12</accession>
<dbReference type="NCBIfam" id="TIGR00804">
    <property type="entry name" value="nupC"/>
    <property type="match status" value="1"/>
</dbReference>
<dbReference type="InterPro" id="IPR011642">
    <property type="entry name" value="Gate_dom"/>
</dbReference>
<keyword evidence="7" id="KW-0813">Transport</keyword>
<feature type="domain" description="Concentrative nucleoside transporter C-terminal" evidence="9">
    <location>
        <begin position="191"/>
        <end position="405"/>
    </location>
</feature>
<keyword evidence="12" id="KW-1185">Reference proteome</keyword>
<dbReference type="CTD" id="20234609"/>
<dbReference type="Pfam" id="PF01773">
    <property type="entry name" value="Nucleos_tra2_N"/>
    <property type="match status" value="1"/>
</dbReference>
<feature type="transmembrane region" description="Helical" evidence="7">
    <location>
        <begin position="385"/>
        <end position="404"/>
    </location>
</feature>
<evidence type="ECO:0000256" key="1">
    <source>
        <dbReference type="ARBA" id="ARBA00004651"/>
    </source>
</evidence>
<evidence type="ECO:0000256" key="5">
    <source>
        <dbReference type="ARBA" id="ARBA00022989"/>
    </source>
</evidence>
<dbReference type="InterPro" id="IPR002668">
    <property type="entry name" value="CNT_N_dom"/>
</dbReference>
<feature type="transmembrane region" description="Helical" evidence="7">
    <location>
        <begin position="163"/>
        <end position="185"/>
    </location>
</feature>
<comment type="subcellular location">
    <subcellularLocation>
        <location evidence="1">Cell membrane</location>
        <topology evidence="1">Multi-pass membrane protein</topology>
    </subcellularLocation>
</comment>
<dbReference type="Pfam" id="PF07662">
    <property type="entry name" value="Nucleos_tra2_C"/>
    <property type="match status" value="1"/>
</dbReference>
<organism evidence="11 12">
    <name type="scientific">Lottia gigantea</name>
    <name type="common">Giant owl limpet</name>
    <dbReference type="NCBI Taxonomy" id="225164"/>
    <lineage>
        <taxon>Eukaryota</taxon>
        <taxon>Metazoa</taxon>
        <taxon>Spiralia</taxon>
        <taxon>Lophotrochozoa</taxon>
        <taxon>Mollusca</taxon>
        <taxon>Gastropoda</taxon>
        <taxon>Patellogastropoda</taxon>
        <taxon>Lottioidea</taxon>
        <taxon>Lottiidae</taxon>
        <taxon>Lottia</taxon>
    </lineage>
</organism>
<evidence type="ECO:0000259" key="10">
    <source>
        <dbReference type="Pfam" id="PF07670"/>
    </source>
</evidence>
<feature type="transmembrane region" description="Helical" evidence="7">
    <location>
        <begin position="350"/>
        <end position="373"/>
    </location>
</feature>
<feature type="transmembrane region" description="Helical" evidence="7">
    <location>
        <begin position="30"/>
        <end position="46"/>
    </location>
</feature>
<feature type="transmembrane region" description="Helical" evidence="7">
    <location>
        <begin position="283"/>
        <end position="302"/>
    </location>
</feature>
<dbReference type="STRING" id="225164.V4AN12"/>
<dbReference type="InterPro" id="IPR018270">
    <property type="entry name" value="C_nuclsd_transpt_met_bac"/>
</dbReference>
<evidence type="ECO:0000256" key="4">
    <source>
        <dbReference type="ARBA" id="ARBA00022692"/>
    </source>
</evidence>
<evidence type="ECO:0000313" key="12">
    <source>
        <dbReference type="Proteomes" id="UP000030746"/>
    </source>
</evidence>
<evidence type="ECO:0000256" key="3">
    <source>
        <dbReference type="ARBA" id="ARBA00022475"/>
    </source>
</evidence>
<feature type="domain" description="Nucleoside transporter/FeoB GTPase Gate" evidence="10">
    <location>
        <begin position="88"/>
        <end position="185"/>
    </location>
</feature>
<comment type="similarity">
    <text evidence="2 7">Belongs to the concentrative nucleoside transporter (CNT) (TC 2.A.41) family.</text>
</comment>
<dbReference type="OMA" id="YVPMGQQ"/>
<keyword evidence="4 7" id="KW-0812">Transmembrane</keyword>
<feature type="transmembrane region" description="Helical" evidence="7">
    <location>
        <begin position="235"/>
        <end position="263"/>
    </location>
</feature>
<dbReference type="AlphaFoldDB" id="V4AN12"/>
<feature type="non-terminal residue" evidence="11">
    <location>
        <position position="1"/>
    </location>
</feature>
<feature type="transmembrane region" description="Helical" evidence="7">
    <location>
        <begin position="121"/>
        <end position="142"/>
    </location>
</feature>